<reference evidence="6 8" key="2">
    <citation type="journal article" date="2013" name="Nature">
        <title>Insights into bilaterian evolution from three spiralian genomes.</title>
        <authorList>
            <person name="Simakov O."/>
            <person name="Marletaz F."/>
            <person name="Cho S.J."/>
            <person name="Edsinger-Gonzales E."/>
            <person name="Havlak P."/>
            <person name="Hellsten U."/>
            <person name="Kuo D.H."/>
            <person name="Larsson T."/>
            <person name="Lv J."/>
            <person name="Arendt D."/>
            <person name="Savage R."/>
            <person name="Osoegawa K."/>
            <person name="de Jong P."/>
            <person name="Grimwood J."/>
            <person name="Chapman J.A."/>
            <person name="Shapiro H."/>
            <person name="Aerts A."/>
            <person name="Otillar R.P."/>
            <person name="Terry A.Y."/>
            <person name="Boore J.L."/>
            <person name="Grigoriev I.V."/>
            <person name="Lindberg D.R."/>
            <person name="Seaver E.C."/>
            <person name="Weisblat D.A."/>
            <person name="Putnam N.H."/>
            <person name="Rokhsar D.S."/>
        </authorList>
    </citation>
    <scope>NUCLEOTIDE SEQUENCE</scope>
</reference>
<dbReference type="eggNOG" id="KOG1019">
    <property type="taxonomic scope" value="Eukaryota"/>
</dbReference>
<dbReference type="PANTHER" id="PTHR21689:SF2">
    <property type="entry name" value="PROTEIN LIN-9 HOMOLOG"/>
    <property type="match status" value="1"/>
</dbReference>
<sequence>MAENRSLLEKKNFPITPTRRSGLQRIRKPNSRIFGDDVVELPTTPKSRKHMRLDSTPKSTLKSHDRKVSQIVGNKLKNLLKLPKAQLWVYYEWFYSNIDKAMFEGENDFGICLKESFPQLKTRTLTRIQWRIIRRLMGKPRRCSAAFFEEERSALACKRQKIRLLQQRKTTDNIDHIDLRDLPDEIPRSLVVGTKVTATLNLTTARLRRPQNGLFTGVIDAIDTSNSAYRVTFDKEGLGTHTVPDIDVLSNDSYETLPLSSFKNRVKRPPRQMFPTPPRHSSAINSPGLENDPLLGSTPSKGPSLEIEGNTLGGFPVKFLINVTKVTKLLGIKKKMLQDMKTLNTDAERLKCQGKDFDVPFQQKYAKLLLDFDLVNKKIKDYFSGIIQTWKEVDPDQAVALFNQTIEIKKKCQLEAESIVQNTNISQNGEQRIKDGKNLKLICNLLSLLLQIRTFADSEMHSFEFKSLQESLDAIKSQINPSNLSVFQNSIEIHMNHIQSGLTQAGNLHAFTASSSTSL</sequence>
<organism evidence="7 8">
    <name type="scientific">Helobdella robusta</name>
    <name type="common">Californian leech</name>
    <dbReference type="NCBI Taxonomy" id="6412"/>
    <lineage>
        <taxon>Eukaryota</taxon>
        <taxon>Metazoa</taxon>
        <taxon>Spiralia</taxon>
        <taxon>Lophotrochozoa</taxon>
        <taxon>Annelida</taxon>
        <taxon>Clitellata</taxon>
        <taxon>Hirudinea</taxon>
        <taxon>Rhynchobdellida</taxon>
        <taxon>Glossiphoniidae</taxon>
        <taxon>Helobdella</taxon>
    </lineage>
</organism>
<dbReference type="HOGENOM" id="CLU_013763_1_0_1"/>
<dbReference type="KEGG" id="hro:HELRODRAFT_167921"/>
<evidence type="ECO:0000313" key="8">
    <source>
        <dbReference type="Proteomes" id="UP000015101"/>
    </source>
</evidence>
<gene>
    <name evidence="7" type="primary">20202137</name>
    <name evidence="6" type="ORF">HELRODRAFT_167921</name>
</gene>
<comment type="similarity">
    <text evidence="2">Belongs to the lin-9 family.</text>
</comment>
<feature type="domain" description="DIRP" evidence="5">
    <location>
        <begin position="94"/>
        <end position="202"/>
    </location>
</feature>
<dbReference type="InterPro" id="IPR010561">
    <property type="entry name" value="LIN-9/ALY1"/>
</dbReference>
<dbReference type="SMART" id="SM01135">
    <property type="entry name" value="DIRP"/>
    <property type="match status" value="1"/>
</dbReference>
<dbReference type="CTD" id="20202137"/>
<dbReference type="OrthoDB" id="2339771at2759"/>
<dbReference type="EnsemblMetazoa" id="HelroT167921">
    <property type="protein sequence ID" value="HelroP167921"/>
    <property type="gene ID" value="HelroG167921"/>
</dbReference>
<dbReference type="GO" id="GO:0051726">
    <property type="term" value="P:regulation of cell cycle"/>
    <property type="evidence" value="ECO:0000318"/>
    <property type="project" value="GO_Central"/>
</dbReference>
<dbReference type="EMBL" id="KB095905">
    <property type="protein sequence ID" value="ESO10074.1"/>
    <property type="molecule type" value="Genomic_DNA"/>
</dbReference>
<dbReference type="GO" id="GO:0003677">
    <property type="term" value="F:DNA binding"/>
    <property type="evidence" value="ECO:0000318"/>
    <property type="project" value="GO_Central"/>
</dbReference>
<feature type="region of interest" description="Disordered" evidence="4">
    <location>
        <begin position="267"/>
        <end position="301"/>
    </location>
</feature>
<dbReference type="PANTHER" id="PTHR21689">
    <property type="entry name" value="LIN-9"/>
    <property type="match status" value="1"/>
</dbReference>
<keyword evidence="3" id="KW-0539">Nucleus</keyword>
<feature type="compositionally biased region" description="Basic and acidic residues" evidence="4">
    <location>
        <begin position="1"/>
        <end position="12"/>
    </location>
</feature>
<dbReference type="FunCoup" id="T1EZY7">
    <property type="interactions" value="466"/>
</dbReference>
<keyword evidence="8" id="KW-1185">Reference proteome</keyword>
<dbReference type="OMA" id="KEEMIPP"/>
<dbReference type="RefSeq" id="XP_009011888.1">
    <property type="nucleotide sequence ID" value="XM_009013640.1"/>
</dbReference>
<name>T1EZY7_HELRO</name>
<dbReference type="EMBL" id="AMQM01002867">
    <property type="status" value="NOT_ANNOTATED_CDS"/>
    <property type="molecule type" value="Genomic_DNA"/>
</dbReference>
<dbReference type="GO" id="GO:0006357">
    <property type="term" value="P:regulation of transcription by RNA polymerase II"/>
    <property type="evidence" value="ECO:0000318"/>
    <property type="project" value="GO_Central"/>
</dbReference>
<dbReference type="STRING" id="6412.T1EZY7"/>
<evidence type="ECO:0000313" key="6">
    <source>
        <dbReference type="EMBL" id="ESO10074.1"/>
    </source>
</evidence>
<dbReference type="AlphaFoldDB" id="T1EZY7"/>
<protein>
    <recommendedName>
        <fullName evidence="5">DIRP domain-containing protein</fullName>
    </recommendedName>
</protein>
<evidence type="ECO:0000259" key="5">
    <source>
        <dbReference type="SMART" id="SM01135"/>
    </source>
</evidence>
<dbReference type="Pfam" id="PF06584">
    <property type="entry name" value="DIRP"/>
    <property type="match status" value="1"/>
</dbReference>
<proteinExistence type="inferred from homology"/>
<dbReference type="Pfam" id="PF19438">
    <property type="entry name" value="LIN9_C"/>
    <property type="match status" value="1"/>
</dbReference>
<dbReference type="GeneID" id="20202137"/>
<dbReference type="GO" id="GO:0017053">
    <property type="term" value="C:transcription repressor complex"/>
    <property type="evidence" value="ECO:0007669"/>
    <property type="project" value="InterPro"/>
</dbReference>
<dbReference type="Proteomes" id="UP000015101">
    <property type="component" value="Unassembled WGS sequence"/>
</dbReference>
<evidence type="ECO:0000256" key="3">
    <source>
        <dbReference type="ARBA" id="ARBA00023242"/>
    </source>
</evidence>
<feature type="region of interest" description="Disordered" evidence="4">
    <location>
        <begin position="1"/>
        <end position="24"/>
    </location>
</feature>
<evidence type="ECO:0000256" key="4">
    <source>
        <dbReference type="SAM" id="MobiDB-lite"/>
    </source>
</evidence>
<evidence type="ECO:0000256" key="1">
    <source>
        <dbReference type="ARBA" id="ARBA00004123"/>
    </source>
</evidence>
<dbReference type="GO" id="GO:0005654">
    <property type="term" value="C:nucleoplasm"/>
    <property type="evidence" value="ECO:0000318"/>
    <property type="project" value="GO_Central"/>
</dbReference>
<dbReference type="InterPro" id="IPR033471">
    <property type="entry name" value="DIRP"/>
</dbReference>
<reference evidence="7" key="3">
    <citation type="submission" date="2015-06" db="UniProtKB">
        <authorList>
            <consortium name="EnsemblMetazoa"/>
        </authorList>
    </citation>
    <scope>IDENTIFICATION</scope>
</reference>
<reference evidence="8" key="1">
    <citation type="submission" date="2012-12" db="EMBL/GenBank/DDBJ databases">
        <authorList>
            <person name="Hellsten U."/>
            <person name="Grimwood J."/>
            <person name="Chapman J.A."/>
            <person name="Shapiro H."/>
            <person name="Aerts A."/>
            <person name="Otillar R.P."/>
            <person name="Terry A.Y."/>
            <person name="Boore J.L."/>
            <person name="Simakov O."/>
            <person name="Marletaz F."/>
            <person name="Cho S.-J."/>
            <person name="Edsinger-Gonzales E."/>
            <person name="Havlak P."/>
            <person name="Kuo D.-H."/>
            <person name="Larsson T."/>
            <person name="Lv J."/>
            <person name="Arendt D."/>
            <person name="Savage R."/>
            <person name="Osoegawa K."/>
            <person name="de Jong P."/>
            <person name="Lindberg D.R."/>
            <person name="Seaver E.C."/>
            <person name="Weisblat D.A."/>
            <person name="Putnam N.H."/>
            <person name="Grigoriev I.V."/>
            <person name="Rokhsar D.S."/>
        </authorList>
    </citation>
    <scope>NUCLEOTIDE SEQUENCE</scope>
</reference>
<dbReference type="InterPro" id="IPR045831">
    <property type="entry name" value="LIN9_C"/>
</dbReference>
<accession>T1EZY7</accession>
<dbReference type="InParanoid" id="T1EZY7"/>
<comment type="subcellular location">
    <subcellularLocation>
        <location evidence="1">Nucleus</location>
    </subcellularLocation>
</comment>
<evidence type="ECO:0000256" key="2">
    <source>
        <dbReference type="ARBA" id="ARBA00006732"/>
    </source>
</evidence>
<evidence type="ECO:0000313" key="7">
    <source>
        <dbReference type="EnsemblMetazoa" id="HelroP167921"/>
    </source>
</evidence>
<dbReference type="GO" id="GO:0006351">
    <property type="term" value="P:DNA-templated transcription"/>
    <property type="evidence" value="ECO:0007669"/>
    <property type="project" value="InterPro"/>
</dbReference>